<gene>
    <name evidence="3" type="ORF">EMCG_07461</name>
</gene>
<feature type="transmembrane region" description="Helical" evidence="2">
    <location>
        <begin position="50"/>
        <end position="69"/>
    </location>
</feature>
<evidence type="ECO:0000256" key="2">
    <source>
        <dbReference type="SAM" id="Phobius"/>
    </source>
</evidence>
<keyword evidence="2" id="KW-0472">Membrane</keyword>
<accession>A0A0G2JB48</accession>
<feature type="transmembrane region" description="Helical" evidence="2">
    <location>
        <begin position="20"/>
        <end position="38"/>
    </location>
</feature>
<evidence type="ECO:0000313" key="4">
    <source>
        <dbReference type="Proteomes" id="UP000034164"/>
    </source>
</evidence>
<organism evidence="3 4">
    <name type="scientific">[Emmonsia] crescens</name>
    <dbReference type="NCBI Taxonomy" id="73230"/>
    <lineage>
        <taxon>Eukaryota</taxon>
        <taxon>Fungi</taxon>
        <taxon>Dikarya</taxon>
        <taxon>Ascomycota</taxon>
        <taxon>Pezizomycotina</taxon>
        <taxon>Eurotiomycetes</taxon>
        <taxon>Eurotiomycetidae</taxon>
        <taxon>Onygenales</taxon>
        <taxon>Ajellomycetaceae</taxon>
        <taxon>Emergomyces</taxon>
    </lineage>
</organism>
<dbReference type="VEuPathDB" id="FungiDB:EMCG_07461"/>
<evidence type="ECO:0008006" key="5">
    <source>
        <dbReference type="Google" id="ProtNLM"/>
    </source>
</evidence>
<dbReference type="AlphaFoldDB" id="A0A0G2JB48"/>
<comment type="caution">
    <text evidence="3">The sequence shown here is derived from an EMBL/GenBank/DDBJ whole genome shotgun (WGS) entry which is preliminary data.</text>
</comment>
<dbReference type="EMBL" id="LCZI01000383">
    <property type="protein sequence ID" value="KKZ66856.1"/>
    <property type="molecule type" value="Genomic_DNA"/>
</dbReference>
<evidence type="ECO:0000256" key="1">
    <source>
        <dbReference type="SAM" id="MobiDB-lite"/>
    </source>
</evidence>
<dbReference type="Proteomes" id="UP000034164">
    <property type="component" value="Unassembled WGS sequence"/>
</dbReference>
<keyword evidence="2" id="KW-1133">Transmembrane helix</keyword>
<evidence type="ECO:0000313" key="3">
    <source>
        <dbReference type="EMBL" id="KKZ66856.1"/>
    </source>
</evidence>
<feature type="transmembrane region" description="Helical" evidence="2">
    <location>
        <begin position="156"/>
        <end position="177"/>
    </location>
</feature>
<feature type="transmembrane region" description="Helical" evidence="2">
    <location>
        <begin position="75"/>
        <end position="98"/>
    </location>
</feature>
<name>A0A0G2JB48_9EURO</name>
<feature type="region of interest" description="Disordered" evidence="1">
    <location>
        <begin position="186"/>
        <end position="230"/>
    </location>
</feature>
<dbReference type="OrthoDB" id="5342507at2759"/>
<protein>
    <recommendedName>
        <fullName evidence="5">MARVEL domain-containing protein</fullName>
    </recommendedName>
</protein>
<sequence>MSAAGVFIRFTNLIFRLLQLAASIIVLGIFSFFLAVLSDHNVPIARWIKAVEGLAGAATLYTLAASIFTLCIGGIAFFAALMFLLDICFIGAFIAIAVMTRHGADTCIGTVDTPLGTGDASQPATGFGEGGFGTGGDKKFTYMPSFGFACRLQKGVFAVAIIGCILFALSLYPQVLYARHHKRGKRFGPSPRNNYTEGPSRTGPRSFWDFGRRRPASSNDPATGAAANSYPLTTNGATGYDLDEKSPPRYASIFTRGKKSHSSAVGGSSMDAQRETGGYGAPANSAYAYGGAPTVGVPGTAVNNTAGVGGVGSGVGGRASAGYVNYGYGQSGIAEEGYSHGYGARQQYETAQFPVSSGQRNL</sequence>
<feature type="region of interest" description="Disordered" evidence="1">
    <location>
        <begin position="255"/>
        <end position="277"/>
    </location>
</feature>
<proteinExistence type="predicted"/>
<reference evidence="4" key="1">
    <citation type="journal article" date="2015" name="PLoS Genet.">
        <title>The dynamic genome and transcriptome of the human fungal pathogen Blastomyces and close relative Emmonsia.</title>
        <authorList>
            <person name="Munoz J.F."/>
            <person name="Gauthier G.M."/>
            <person name="Desjardins C.A."/>
            <person name="Gallo J.E."/>
            <person name="Holder J."/>
            <person name="Sullivan T.D."/>
            <person name="Marty A.J."/>
            <person name="Carmen J.C."/>
            <person name="Chen Z."/>
            <person name="Ding L."/>
            <person name="Gujja S."/>
            <person name="Magrini V."/>
            <person name="Misas E."/>
            <person name="Mitreva M."/>
            <person name="Priest M."/>
            <person name="Saif S."/>
            <person name="Whiston E.A."/>
            <person name="Young S."/>
            <person name="Zeng Q."/>
            <person name="Goldman W.E."/>
            <person name="Mardis E.R."/>
            <person name="Taylor J.W."/>
            <person name="McEwen J.G."/>
            <person name="Clay O.K."/>
            <person name="Klein B.S."/>
            <person name="Cuomo C.A."/>
        </authorList>
    </citation>
    <scope>NUCLEOTIDE SEQUENCE [LARGE SCALE GENOMIC DNA]</scope>
    <source>
        <strain evidence="4">UAMH 3008</strain>
    </source>
</reference>
<keyword evidence="2" id="KW-0812">Transmembrane</keyword>